<dbReference type="SUPFAM" id="SSF49299">
    <property type="entry name" value="PKD domain"/>
    <property type="match status" value="2"/>
</dbReference>
<evidence type="ECO:0000313" key="4">
    <source>
        <dbReference type="Proteomes" id="UP001359308"/>
    </source>
</evidence>
<sequence length="497" mass="51469">MTRLFTLSLWLLALWAGHTFALTSNGGNGAPSSLFIAVFDPDSRKSYYLDLGITMDRFVENPSVSADLAADGSFAAFLGKPNLEYNVAAFTALKADQSNMAQWGYLLTSAEGRGIFGRSFVAVDAVRQRMLVYASYLSGSSGVFSAGDAGYFDGDHWGPSLNGELGGSSVGQIGQALPFYFVSNSTGDAAGGIVRALGSWTLNGDGKLSFSAQTSPNLPPVADAGSARSVDQGTVVTLDGSASHDPDNGPDPLSYAWSQTSGPFAALTGDNTAKPSFTAAKAGTYGFRLTVGDGEASATAAVTIAVGAVNQPPVANAGPSQTAIVGSLVTLDGSASSDPDQGPSPLAYQWTQVSGPVTVTLGGATMARASFTPTQEGSYGFQLTVSDGAAFSTAATQVEVSATKPITLTAPTRWKVKVKQQIGWDPGTIKGNRQVKIQFAKDGANFKTIGTAKAKKRSFNWKPGRKQISDHGVLRICVRPTGQSPLVCDAVSVAVEP</sequence>
<feature type="domain" description="PKD" evidence="2">
    <location>
        <begin position="219"/>
        <end position="306"/>
    </location>
</feature>
<proteinExistence type="predicted"/>
<dbReference type="Proteomes" id="UP001359308">
    <property type="component" value="Chromosome"/>
</dbReference>
<dbReference type="CDD" id="cd00146">
    <property type="entry name" value="PKD"/>
    <property type="match status" value="1"/>
</dbReference>
<feature type="domain" description="PKD" evidence="2">
    <location>
        <begin position="312"/>
        <end position="403"/>
    </location>
</feature>
<dbReference type="InterPro" id="IPR022409">
    <property type="entry name" value="PKD/Chitinase_dom"/>
</dbReference>
<evidence type="ECO:0000259" key="2">
    <source>
        <dbReference type="PROSITE" id="PS50093"/>
    </source>
</evidence>
<dbReference type="Gene3D" id="2.60.40.10">
    <property type="entry name" value="Immunoglobulins"/>
    <property type="match status" value="2"/>
</dbReference>
<dbReference type="EMBL" id="CP104311">
    <property type="protein sequence ID" value="WWF01660.1"/>
    <property type="molecule type" value="Genomic_DNA"/>
</dbReference>
<accession>A0ABZ2F5E9</accession>
<gene>
    <name evidence="3" type="ORF">N4J17_14500</name>
</gene>
<reference evidence="3 4" key="1">
    <citation type="submission" date="2022-09" db="EMBL/GenBank/DDBJ databases">
        <authorList>
            <person name="Giprobiosintez L."/>
        </authorList>
    </citation>
    <scope>NUCLEOTIDE SEQUENCE [LARGE SCALE GENOMIC DNA]</scope>
    <source>
        <strain evidence="4">VKPM-B-12549 (GBS-15)</strain>
    </source>
</reference>
<feature type="signal peptide" evidence="1">
    <location>
        <begin position="1"/>
        <end position="21"/>
    </location>
</feature>
<dbReference type="PANTHER" id="PTHR46182:SF2">
    <property type="entry name" value="FI19480P1"/>
    <property type="match status" value="1"/>
</dbReference>
<keyword evidence="4" id="KW-1185">Reference proteome</keyword>
<evidence type="ECO:0000313" key="3">
    <source>
        <dbReference type="EMBL" id="WWF01660.1"/>
    </source>
</evidence>
<keyword evidence="1" id="KW-0732">Signal</keyword>
<dbReference type="Pfam" id="PF22352">
    <property type="entry name" value="K319L-like_PKD"/>
    <property type="match status" value="2"/>
</dbReference>
<dbReference type="PROSITE" id="PS50093">
    <property type="entry name" value="PKD"/>
    <property type="match status" value="2"/>
</dbReference>
<dbReference type="InterPro" id="IPR000601">
    <property type="entry name" value="PKD_dom"/>
</dbReference>
<evidence type="ECO:0000256" key="1">
    <source>
        <dbReference type="SAM" id="SignalP"/>
    </source>
</evidence>
<dbReference type="SMART" id="SM00089">
    <property type="entry name" value="PKD"/>
    <property type="match status" value="2"/>
</dbReference>
<organism evidence="3 4">
    <name type="scientific">Methylococcus capsulatus</name>
    <dbReference type="NCBI Taxonomy" id="414"/>
    <lineage>
        <taxon>Bacteria</taxon>
        <taxon>Pseudomonadati</taxon>
        <taxon>Pseudomonadota</taxon>
        <taxon>Gammaproteobacteria</taxon>
        <taxon>Methylococcales</taxon>
        <taxon>Methylococcaceae</taxon>
        <taxon>Methylococcus</taxon>
    </lineage>
</organism>
<dbReference type="PANTHER" id="PTHR46182">
    <property type="entry name" value="FI19480P1"/>
    <property type="match status" value="1"/>
</dbReference>
<feature type="chain" id="PRO_5047550458" evidence="1">
    <location>
        <begin position="22"/>
        <end position="497"/>
    </location>
</feature>
<dbReference type="InterPro" id="IPR029865">
    <property type="entry name" value="KIAA0319-like"/>
</dbReference>
<protein>
    <submittedName>
        <fullName evidence="3">PKD domain-containing protein</fullName>
    </submittedName>
</protein>
<dbReference type="InterPro" id="IPR035986">
    <property type="entry name" value="PKD_dom_sf"/>
</dbReference>
<name>A0ABZ2F5E9_METCP</name>
<dbReference type="InterPro" id="IPR013783">
    <property type="entry name" value="Ig-like_fold"/>
</dbReference>
<dbReference type="RefSeq" id="WP_198322639.1">
    <property type="nucleotide sequence ID" value="NZ_CP104311.1"/>
</dbReference>